<feature type="transmembrane region" description="Helical" evidence="1">
    <location>
        <begin position="202"/>
        <end position="223"/>
    </location>
</feature>
<feature type="transmembrane region" description="Helical" evidence="1">
    <location>
        <begin position="12"/>
        <end position="34"/>
    </location>
</feature>
<keyword evidence="1" id="KW-1133">Transmembrane helix</keyword>
<gene>
    <name evidence="2" type="ORF">Rifp1Sym_ad00350</name>
</gene>
<dbReference type="InterPro" id="IPR000462">
    <property type="entry name" value="CDP-OH_P_trans"/>
</dbReference>
<dbReference type="InterPro" id="IPR043130">
    <property type="entry name" value="CDP-OH_PTrfase_TM_dom"/>
</dbReference>
<dbReference type="GO" id="GO:0016020">
    <property type="term" value="C:membrane"/>
    <property type="evidence" value="ECO:0007669"/>
    <property type="project" value="InterPro"/>
</dbReference>
<proteinExistence type="predicted"/>
<comment type="caution">
    <text evidence="2">The sequence shown here is derived from an EMBL/GenBank/DDBJ whole genome shotgun (WGS) entry which is preliminary data.</text>
</comment>
<feature type="transmembrane region" description="Helical" evidence="1">
    <location>
        <begin position="179"/>
        <end position="196"/>
    </location>
</feature>
<dbReference type="Pfam" id="PF01066">
    <property type="entry name" value="CDP-OH_P_transf"/>
    <property type="match status" value="1"/>
</dbReference>
<evidence type="ECO:0000313" key="3">
    <source>
        <dbReference type="Proteomes" id="UP000004491"/>
    </source>
</evidence>
<sequence length="227" mass="24712">MEVKMEKMQKNFLYRNLANVTSILGVLPLVLLFLDDGYRYVIPLIIFNNVMDDLDGVLAGKLNIRSRFGADLDNVCDAVAHVALALAVGAHFGGMILIASAIAAGSVIIRATSRLNPEAVSGGGSPTNELMRHLLFILLLEQPLGFEPGSLLIPLFLLHTISMLVPYKMPALIRGWSKSVIAIGTVNVTLIAAWLIPSATLFIAGAFVVTYMYSFIVEGARWLRRSE</sequence>
<keyword evidence="1" id="KW-0812">Transmembrane</keyword>
<accession>G2D9M6</accession>
<evidence type="ECO:0000313" key="2">
    <source>
        <dbReference type="EMBL" id="EGV52688.1"/>
    </source>
</evidence>
<name>G2D9M6_9GAMM</name>
<keyword evidence="1" id="KW-0472">Membrane</keyword>
<organism evidence="2 3">
    <name type="scientific">endosymbiont of Riftia pachyptila</name>
    <name type="common">vent Ph05</name>
    <dbReference type="NCBI Taxonomy" id="1048808"/>
    <lineage>
        <taxon>Bacteria</taxon>
        <taxon>Pseudomonadati</taxon>
        <taxon>Pseudomonadota</taxon>
        <taxon>Gammaproteobacteria</taxon>
        <taxon>sulfur-oxidizing symbionts</taxon>
    </lineage>
</organism>
<dbReference type="Gene3D" id="1.20.120.1760">
    <property type="match status" value="1"/>
</dbReference>
<dbReference type="GO" id="GO:0008654">
    <property type="term" value="P:phospholipid biosynthetic process"/>
    <property type="evidence" value="ECO:0007669"/>
    <property type="project" value="InterPro"/>
</dbReference>
<dbReference type="EMBL" id="AFOC01000004">
    <property type="protein sequence ID" value="EGV52688.1"/>
    <property type="molecule type" value="Genomic_DNA"/>
</dbReference>
<keyword evidence="3" id="KW-1185">Reference proteome</keyword>
<dbReference type="AlphaFoldDB" id="G2D9M6"/>
<protein>
    <submittedName>
        <fullName evidence="2">Uncharacterized protein</fullName>
    </submittedName>
</protein>
<reference evidence="2" key="1">
    <citation type="journal article" date="2011" name="ISME J.">
        <title>The endosymbionts of the deep-sea tubeworms Riftia pachyptila and Tevnia jerichonana share an identical physiology as revealed by proteogenomic analyses.</title>
        <authorList>
            <person name="Gardebrecht A."/>
            <person name="Markert S."/>
            <person name="Felbeck H."/>
            <person name="Thuermer A."/>
            <person name="Albrecht D."/>
            <person name="Wollherr A."/>
            <person name="Kabisch J."/>
            <person name="Lehmann R."/>
            <person name="Daniel R."/>
            <person name="Liesegang H."/>
            <person name="Hecker M."/>
            <person name="Sievert S.M."/>
            <person name="Schweder T."/>
        </authorList>
    </citation>
    <scope>NUCLEOTIDE SEQUENCE [LARGE SCALE GENOMIC DNA]</scope>
</reference>
<dbReference type="GO" id="GO:0016780">
    <property type="term" value="F:phosphotransferase activity, for other substituted phosphate groups"/>
    <property type="evidence" value="ECO:0007669"/>
    <property type="project" value="InterPro"/>
</dbReference>
<feature type="transmembrane region" description="Helical" evidence="1">
    <location>
        <begin position="82"/>
        <end position="109"/>
    </location>
</feature>
<dbReference type="Proteomes" id="UP000004491">
    <property type="component" value="Unassembled WGS sequence"/>
</dbReference>
<evidence type="ECO:0000256" key="1">
    <source>
        <dbReference type="SAM" id="Phobius"/>
    </source>
</evidence>